<dbReference type="AlphaFoldDB" id="A0AAE1L7C9"/>
<gene>
    <name evidence="2" type="ORF">KUF71_019261</name>
</gene>
<feature type="region of interest" description="Disordered" evidence="1">
    <location>
        <begin position="59"/>
        <end position="90"/>
    </location>
</feature>
<dbReference type="Proteomes" id="UP001219518">
    <property type="component" value="Unassembled WGS sequence"/>
</dbReference>
<name>A0AAE1L7C9_9NEOP</name>
<reference evidence="2" key="2">
    <citation type="journal article" date="2023" name="BMC Genomics">
        <title>Pest status, molecular evolution, and epigenetic factors derived from the genome assembly of Frankliniella fusca, a thysanopteran phytovirus vector.</title>
        <authorList>
            <person name="Catto M.A."/>
            <person name="Labadie P.E."/>
            <person name="Jacobson A.L."/>
            <person name="Kennedy G.G."/>
            <person name="Srinivasan R."/>
            <person name="Hunt B.G."/>
        </authorList>
    </citation>
    <scope>NUCLEOTIDE SEQUENCE</scope>
    <source>
        <strain evidence="2">PL_HMW_Pooled</strain>
    </source>
</reference>
<protein>
    <submittedName>
        <fullName evidence="2">P protein</fullName>
    </submittedName>
</protein>
<keyword evidence="3" id="KW-1185">Reference proteome</keyword>
<reference evidence="2" key="1">
    <citation type="submission" date="2021-07" db="EMBL/GenBank/DDBJ databases">
        <authorList>
            <person name="Catto M.A."/>
            <person name="Jacobson A."/>
            <person name="Kennedy G."/>
            <person name="Labadie P."/>
            <person name="Hunt B.G."/>
            <person name="Srinivasan R."/>
        </authorList>
    </citation>
    <scope>NUCLEOTIDE SEQUENCE</scope>
    <source>
        <strain evidence="2">PL_HMW_Pooled</strain>
        <tissue evidence="2">Head</tissue>
    </source>
</reference>
<evidence type="ECO:0000313" key="3">
    <source>
        <dbReference type="Proteomes" id="UP001219518"/>
    </source>
</evidence>
<evidence type="ECO:0000256" key="1">
    <source>
        <dbReference type="SAM" id="MobiDB-lite"/>
    </source>
</evidence>
<sequence>MTPDAMESLPSPRQRGRLIPVRWPYIPPGPRFNNPMVGVEESWQATFQQSHLECRFGGTAGKSAKISSSEERTAATLRHLEENSRKGWNL</sequence>
<dbReference type="EMBL" id="JAHWGI010000083">
    <property type="protein sequence ID" value="KAK3909005.1"/>
    <property type="molecule type" value="Genomic_DNA"/>
</dbReference>
<accession>A0AAE1L7C9</accession>
<comment type="caution">
    <text evidence="2">The sequence shown here is derived from an EMBL/GenBank/DDBJ whole genome shotgun (WGS) entry which is preliminary data.</text>
</comment>
<organism evidence="2 3">
    <name type="scientific">Frankliniella fusca</name>
    <dbReference type="NCBI Taxonomy" id="407009"/>
    <lineage>
        <taxon>Eukaryota</taxon>
        <taxon>Metazoa</taxon>
        <taxon>Ecdysozoa</taxon>
        <taxon>Arthropoda</taxon>
        <taxon>Hexapoda</taxon>
        <taxon>Insecta</taxon>
        <taxon>Pterygota</taxon>
        <taxon>Neoptera</taxon>
        <taxon>Paraneoptera</taxon>
        <taxon>Thysanoptera</taxon>
        <taxon>Terebrantia</taxon>
        <taxon>Thripoidea</taxon>
        <taxon>Thripidae</taxon>
        <taxon>Frankliniella</taxon>
    </lineage>
</organism>
<proteinExistence type="predicted"/>
<evidence type="ECO:0000313" key="2">
    <source>
        <dbReference type="EMBL" id="KAK3909005.1"/>
    </source>
</evidence>
<feature type="compositionally biased region" description="Basic and acidic residues" evidence="1">
    <location>
        <begin position="68"/>
        <end position="90"/>
    </location>
</feature>